<dbReference type="PROSITE" id="PS00107">
    <property type="entry name" value="PROTEIN_KINASE_ATP"/>
    <property type="match status" value="1"/>
</dbReference>
<dbReference type="HOGENOM" id="CLU_000288_63_44_0"/>
<dbReference type="PROSITE" id="PS50011">
    <property type="entry name" value="PROTEIN_KINASE_DOM"/>
    <property type="match status" value="1"/>
</dbReference>
<keyword evidence="8" id="KW-0175">Coiled coil</keyword>
<dbReference type="Gene3D" id="1.10.510.10">
    <property type="entry name" value="Transferase(Phosphotransferase) domain 1"/>
    <property type="match status" value="1"/>
</dbReference>
<dbReference type="GO" id="GO:0005524">
    <property type="term" value="F:ATP binding"/>
    <property type="evidence" value="ECO:0007669"/>
    <property type="project" value="UniProtKB-UniRule"/>
</dbReference>
<dbReference type="EC" id="2.7.11.1" evidence="1"/>
<proteinExistence type="predicted"/>
<evidence type="ECO:0000256" key="10">
    <source>
        <dbReference type="SAM" id="Phobius"/>
    </source>
</evidence>
<dbReference type="SMART" id="SM00220">
    <property type="entry name" value="S_TKc"/>
    <property type="match status" value="1"/>
</dbReference>
<keyword evidence="10" id="KW-0472">Membrane</keyword>
<keyword evidence="13" id="KW-1185">Reference proteome</keyword>
<accession>A7NGV9</accession>
<keyword evidence="5 12" id="KW-0418">Kinase</keyword>
<dbReference type="PANTHER" id="PTHR43289">
    <property type="entry name" value="MITOGEN-ACTIVATED PROTEIN KINASE KINASE KINASE 20-RELATED"/>
    <property type="match status" value="1"/>
</dbReference>
<dbReference type="InterPro" id="IPR017441">
    <property type="entry name" value="Protein_kinase_ATP_BS"/>
</dbReference>
<dbReference type="GO" id="GO:0004674">
    <property type="term" value="F:protein serine/threonine kinase activity"/>
    <property type="evidence" value="ECO:0007669"/>
    <property type="project" value="UniProtKB-KW"/>
</dbReference>
<dbReference type="CDD" id="cd14014">
    <property type="entry name" value="STKc_PknB_like"/>
    <property type="match status" value="1"/>
</dbReference>
<evidence type="ECO:0000256" key="5">
    <source>
        <dbReference type="ARBA" id="ARBA00022777"/>
    </source>
</evidence>
<feature type="domain" description="Protein kinase" evidence="11">
    <location>
        <begin position="15"/>
        <end position="281"/>
    </location>
</feature>
<evidence type="ECO:0000256" key="4">
    <source>
        <dbReference type="ARBA" id="ARBA00022741"/>
    </source>
</evidence>
<keyword evidence="10" id="KW-0812">Transmembrane</keyword>
<keyword evidence="2 12" id="KW-0723">Serine/threonine-protein kinase</keyword>
<dbReference type="RefSeq" id="WP_012119137.1">
    <property type="nucleotide sequence ID" value="NC_009767.1"/>
</dbReference>
<dbReference type="KEGG" id="rca:Rcas_0577"/>
<feature type="transmembrane region" description="Helical" evidence="10">
    <location>
        <begin position="336"/>
        <end position="358"/>
    </location>
</feature>
<gene>
    <name evidence="12" type="ordered locus">Rcas_0577</name>
</gene>
<protein>
    <recommendedName>
        <fullName evidence="1">non-specific serine/threonine protein kinase</fullName>
        <ecNumber evidence="1">2.7.11.1</ecNumber>
    </recommendedName>
</protein>
<evidence type="ECO:0000256" key="2">
    <source>
        <dbReference type="ARBA" id="ARBA00022527"/>
    </source>
</evidence>
<dbReference type="InterPro" id="IPR011009">
    <property type="entry name" value="Kinase-like_dom_sf"/>
</dbReference>
<dbReference type="InterPro" id="IPR000719">
    <property type="entry name" value="Prot_kinase_dom"/>
</dbReference>
<evidence type="ECO:0000259" key="11">
    <source>
        <dbReference type="PROSITE" id="PS50011"/>
    </source>
</evidence>
<keyword evidence="4 7" id="KW-0547">Nucleotide-binding</keyword>
<evidence type="ECO:0000313" key="12">
    <source>
        <dbReference type="EMBL" id="ABU56706.1"/>
    </source>
</evidence>
<evidence type="ECO:0000256" key="8">
    <source>
        <dbReference type="SAM" id="Coils"/>
    </source>
</evidence>
<organism evidence="12 13">
    <name type="scientific">Roseiflexus castenholzii (strain DSM 13941 / HLO8)</name>
    <dbReference type="NCBI Taxonomy" id="383372"/>
    <lineage>
        <taxon>Bacteria</taxon>
        <taxon>Bacillati</taxon>
        <taxon>Chloroflexota</taxon>
        <taxon>Chloroflexia</taxon>
        <taxon>Chloroflexales</taxon>
        <taxon>Roseiflexineae</taxon>
        <taxon>Roseiflexaceae</taxon>
        <taxon>Roseiflexus</taxon>
    </lineage>
</organism>
<dbReference type="SUPFAM" id="SSF56112">
    <property type="entry name" value="Protein kinase-like (PK-like)"/>
    <property type="match status" value="1"/>
</dbReference>
<evidence type="ECO:0000256" key="7">
    <source>
        <dbReference type="PROSITE-ProRule" id="PRU10141"/>
    </source>
</evidence>
<evidence type="ECO:0000256" key="3">
    <source>
        <dbReference type="ARBA" id="ARBA00022679"/>
    </source>
</evidence>
<dbReference type="PANTHER" id="PTHR43289:SF6">
    <property type="entry name" value="SERINE_THREONINE-PROTEIN KINASE NEKL-3"/>
    <property type="match status" value="1"/>
</dbReference>
<evidence type="ECO:0000256" key="1">
    <source>
        <dbReference type="ARBA" id="ARBA00012513"/>
    </source>
</evidence>
<feature type="region of interest" description="Disordered" evidence="9">
    <location>
        <begin position="389"/>
        <end position="429"/>
    </location>
</feature>
<name>A7NGV9_ROSCS</name>
<keyword evidence="3" id="KW-0808">Transferase</keyword>
<evidence type="ECO:0000256" key="9">
    <source>
        <dbReference type="SAM" id="MobiDB-lite"/>
    </source>
</evidence>
<dbReference type="FunFam" id="1.10.510.10:FF:000021">
    <property type="entry name" value="Serine/threonine protein kinase"/>
    <property type="match status" value="1"/>
</dbReference>
<dbReference type="STRING" id="383372.Rcas_0577"/>
<dbReference type="OrthoDB" id="9814968at2"/>
<dbReference type="Proteomes" id="UP000000263">
    <property type="component" value="Chromosome"/>
</dbReference>
<dbReference type="AlphaFoldDB" id="A7NGV9"/>
<evidence type="ECO:0000256" key="6">
    <source>
        <dbReference type="ARBA" id="ARBA00022840"/>
    </source>
</evidence>
<feature type="coiled-coil region" evidence="8">
    <location>
        <begin position="465"/>
        <end position="492"/>
    </location>
</feature>
<dbReference type="Gene3D" id="3.30.200.20">
    <property type="entry name" value="Phosphorylase Kinase, domain 1"/>
    <property type="match status" value="1"/>
</dbReference>
<dbReference type="Pfam" id="PF00069">
    <property type="entry name" value="Pkinase"/>
    <property type="match status" value="1"/>
</dbReference>
<keyword evidence="10" id="KW-1133">Transmembrane helix</keyword>
<evidence type="ECO:0000313" key="13">
    <source>
        <dbReference type="Proteomes" id="UP000000263"/>
    </source>
</evidence>
<feature type="compositionally biased region" description="Pro residues" evidence="9">
    <location>
        <begin position="395"/>
        <end position="426"/>
    </location>
</feature>
<dbReference type="EMBL" id="CP000804">
    <property type="protein sequence ID" value="ABU56706.1"/>
    <property type="molecule type" value="Genomic_DNA"/>
</dbReference>
<dbReference type="eggNOG" id="COG0515">
    <property type="taxonomic scope" value="Bacteria"/>
</dbReference>
<reference evidence="12 13" key="1">
    <citation type="submission" date="2007-08" db="EMBL/GenBank/DDBJ databases">
        <title>Complete sequence of Roseiflexus castenholzii DSM 13941.</title>
        <authorList>
            <consortium name="US DOE Joint Genome Institute"/>
            <person name="Copeland A."/>
            <person name="Lucas S."/>
            <person name="Lapidus A."/>
            <person name="Barry K."/>
            <person name="Glavina del Rio T."/>
            <person name="Dalin E."/>
            <person name="Tice H."/>
            <person name="Pitluck S."/>
            <person name="Thompson L.S."/>
            <person name="Brettin T."/>
            <person name="Bruce D."/>
            <person name="Detter J.C."/>
            <person name="Han C."/>
            <person name="Tapia R."/>
            <person name="Schmutz J."/>
            <person name="Larimer F."/>
            <person name="Land M."/>
            <person name="Hauser L."/>
            <person name="Kyrpides N."/>
            <person name="Mikhailova N."/>
            <person name="Bryant D.A."/>
            <person name="Hanada S."/>
            <person name="Tsukatani Y."/>
            <person name="Richardson P."/>
        </authorList>
    </citation>
    <scope>NUCLEOTIDE SEQUENCE [LARGE SCALE GENOMIC DNA]</scope>
    <source>
        <strain evidence="13">DSM 13941 / HLO8</strain>
    </source>
</reference>
<keyword evidence="6 7" id="KW-0067">ATP-binding</keyword>
<feature type="binding site" evidence="7">
    <location>
        <position position="44"/>
    </location>
    <ligand>
        <name>ATP</name>
        <dbReference type="ChEBI" id="CHEBI:30616"/>
    </ligand>
</feature>
<sequence length="520" mass="54386">MSATTPLIGATIGNYEIQALIGSGGMATVYRGFDHNLGRAVAIKILSEEARAHPGFVDRFRQEARIIANLRHPNIVQVYDFGVHNGMPYMVQELLPGPTLEQRITDAVCNGRPLSLDEIVAITRQLAAALDAAHAAGVIHRDVKPANAMWNALGSLVLTDFGIARNMLASGNQTQVGMVVGTPGYLSPEQAQGLPVTPASDIYSLGVVVFEMLAGRLPFNGDTPMSIAIQHIQTPPPPLRTLRSDIPPAIEAVVLRALAKDPAARFERAEQFAAALERACLTSTPGVAATAIHQQATAIWQSGGAAVKPASPSIPAAASAPPVVETRASPKQERRFSLLPLLGGAFALLLLVGAFLAMRGSGSTAGQIGDAAPTAPLATVAPTAASAATPAPEVAIPPPDTPVAPTTAPPPTPIPPATPVSPPAPPVATGSALADLRSLLTSVASEGRSRRDAQKWLRTLEEFEREIGRGEARKAQDKLRELQRELTQAEKAGKLSAEASGQALQYIQTIANAYGIDLGR</sequence>